<keyword evidence="3 7" id="KW-0378">Hydrolase</keyword>
<evidence type="ECO:0000256" key="8">
    <source>
        <dbReference type="SAM" id="MobiDB-lite"/>
    </source>
</evidence>
<gene>
    <name evidence="11" type="ORF">ACHAWO_006158</name>
</gene>
<evidence type="ECO:0000256" key="9">
    <source>
        <dbReference type="SAM" id="SignalP"/>
    </source>
</evidence>
<evidence type="ECO:0000313" key="12">
    <source>
        <dbReference type="Proteomes" id="UP001530400"/>
    </source>
</evidence>
<evidence type="ECO:0000256" key="5">
    <source>
        <dbReference type="ARBA" id="ARBA00023529"/>
    </source>
</evidence>
<evidence type="ECO:0000256" key="7">
    <source>
        <dbReference type="PROSITE-ProRule" id="PRU01240"/>
    </source>
</evidence>
<proteinExistence type="inferred from homology"/>
<dbReference type="Pfam" id="PF00082">
    <property type="entry name" value="Peptidase_S8"/>
    <property type="match status" value="1"/>
</dbReference>
<feature type="signal peptide" evidence="9">
    <location>
        <begin position="1"/>
        <end position="20"/>
    </location>
</feature>
<comment type="similarity">
    <text evidence="1 7">Belongs to the peptidase S8 family.</text>
</comment>
<feature type="compositionally biased region" description="Polar residues" evidence="8">
    <location>
        <begin position="54"/>
        <end position="63"/>
    </location>
</feature>
<dbReference type="PANTHER" id="PTHR43399">
    <property type="entry name" value="SUBTILISIN-RELATED"/>
    <property type="match status" value="1"/>
</dbReference>
<keyword evidence="2 7" id="KW-0645">Protease</keyword>
<feature type="domain" description="Peptidase S8/S53" evidence="10">
    <location>
        <begin position="385"/>
        <end position="694"/>
    </location>
</feature>
<reference evidence="11 12" key="1">
    <citation type="submission" date="2024-10" db="EMBL/GenBank/DDBJ databases">
        <title>Updated reference genomes for cyclostephanoid diatoms.</title>
        <authorList>
            <person name="Roberts W.R."/>
            <person name="Alverson A.J."/>
        </authorList>
    </citation>
    <scope>NUCLEOTIDE SEQUENCE [LARGE SCALE GENOMIC DNA]</scope>
    <source>
        <strain evidence="11 12">AJA010-31</strain>
    </source>
</reference>
<accession>A0ABD3PF37</accession>
<dbReference type="PROSITE" id="PS00138">
    <property type="entry name" value="SUBTILASE_SER"/>
    <property type="match status" value="1"/>
</dbReference>
<dbReference type="SUPFAM" id="SSF49785">
    <property type="entry name" value="Galactose-binding domain-like"/>
    <property type="match status" value="1"/>
</dbReference>
<sequence length="1045" mass="114804">MKILSAMTIALPVHLSSVHAGPIRRMTRQRFQASIHTLIDDEMALILESSSIGDYSEGTSTSSDLHRKTKSRRPKQAAAPTQLRGSHLNQTAIDVSLEMDDLFDSIATHGWDTILSRSSNEEELFLVCHEMPVSLGVDRLQLIMDALELDNTNTIYYEPVRSTVDDLCVIMSIKADVALDWHNSNNSSDVSLVPWVDAMKITPGIVSQFATVDATDNGALSSYSIVFSIAQNSDTHVDVILADVIEMASSGQRRRRQEEEEQTLFQSFSLTKTRNKTSSNRYWSRMLTEYEDCSSMIDGLAVSSLNDNAAYRVSYNSAAAAAAASETCLVSLLVSLAIHPTVTRVGTIEDSVELHNLHASWVVQGSVTDFKGSDFFPFSAAGLDGRSQLVSISDTGLDVNNCYFRDSDDFTDGSIFKDWDMSKRKILRYDYDRSGGDNVDLLSGHGTHVSGTIIGSHLNGLGHEKDGVAPAARAHFFDICTANRCLSPTKRWFDSLSSNGNSTNKPTVLAASWGTNYLSSYDYTCQQYDKLVYENPDVLLISSAGNSGERFANPFYTIGAPASCKNTMAVGATFNAPLFGQPDAVASFSSRGPSSDGRIKPDLLAPGFRLSSAIAGHHDCWSEEAEFLRAGTSMAQPVVSGAALLIRQYFEEAFYPCGYKGCGQSLSPSGSLVKAVLMNGATFKKVVAHASYGYIKTDQPLSPYDNTQGFGAANLLLSLPLRNNNDFGMFVTDKTLLRLGQYHSFELKMDLHDCKSDLSVTLAWTDPPATIGCTSCLVNDLDLVVEDVGTFAKHYPNGKQTPDRINNVERVRIDSAQLASGQKFRVRVTASHIGPRYDFQQYSLVATGCFSSPENDSEHQPVSTHSVEQLTFATKNYRLMSKHRASGLMFAVKARTHGVVINSFSINTHLDEDSNIFVYKLKDIGLHLNETELDDETLWEMISPQLGFEVNATGATRDLTVLPPDAFEVPIPRGSSQAFYITFASEKGIVCGRPRWSIKEAREKKRDSNIKIEGEIGRPRLFSGRIIDPCFLDGSVKYSVNHLID</sequence>
<dbReference type="PROSITE" id="PS51892">
    <property type="entry name" value="SUBTILASE"/>
    <property type="match status" value="1"/>
</dbReference>
<evidence type="ECO:0000259" key="10">
    <source>
        <dbReference type="Pfam" id="PF00082"/>
    </source>
</evidence>
<evidence type="ECO:0000256" key="2">
    <source>
        <dbReference type="ARBA" id="ARBA00022670"/>
    </source>
</evidence>
<dbReference type="PRINTS" id="PR00723">
    <property type="entry name" value="SUBTILISIN"/>
</dbReference>
<feature type="chain" id="PRO_5044837722" description="subtilisin" evidence="9">
    <location>
        <begin position="21"/>
        <end position="1045"/>
    </location>
</feature>
<evidence type="ECO:0000313" key="11">
    <source>
        <dbReference type="EMBL" id="KAL3786715.1"/>
    </source>
</evidence>
<dbReference type="SUPFAM" id="SSF52743">
    <property type="entry name" value="Subtilisin-like"/>
    <property type="match status" value="1"/>
</dbReference>
<organism evidence="11 12">
    <name type="scientific">Cyclotella atomus</name>
    <dbReference type="NCBI Taxonomy" id="382360"/>
    <lineage>
        <taxon>Eukaryota</taxon>
        <taxon>Sar</taxon>
        <taxon>Stramenopiles</taxon>
        <taxon>Ochrophyta</taxon>
        <taxon>Bacillariophyta</taxon>
        <taxon>Coscinodiscophyceae</taxon>
        <taxon>Thalassiosirophycidae</taxon>
        <taxon>Stephanodiscales</taxon>
        <taxon>Stephanodiscaceae</taxon>
        <taxon>Cyclotella</taxon>
    </lineage>
</organism>
<keyword evidence="12" id="KW-1185">Reference proteome</keyword>
<dbReference type="InterPro" id="IPR000209">
    <property type="entry name" value="Peptidase_S8/S53_dom"/>
</dbReference>
<protein>
    <recommendedName>
        <fullName evidence="6">subtilisin</fullName>
        <ecNumber evidence="6">3.4.21.62</ecNumber>
    </recommendedName>
</protein>
<comment type="caution">
    <text evidence="11">The sequence shown here is derived from an EMBL/GenBank/DDBJ whole genome shotgun (WGS) entry which is preliminary data.</text>
</comment>
<comment type="catalytic activity">
    <reaction evidence="5">
        <text>Hydrolysis of proteins with broad specificity for peptide bonds, and a preference for a large uncharged residue in P1. Hydrolyzes peptide amides.</text>
        <dbReference type="EC" id="3.4.21.62"/>
    </reaction>
</comment>
<evidence type="ECO:0000256" key="1">
    <source>
        <dbReference type="ARBA" id="ARBA00011073"/>
    </source>
</evidence>
<dbReference type="GO" id="GO:0004252">
    <property type="term" value="F:serine-type endopeptidase activity"/>
    <property type="evidence" value="ECO:0007669"/>
    <property type="project" value="UniProtKB-UniRule"/>
</dbReference>
<feature type="active site" description="Charge relay system" evidence="7">
    <location>
        <position position="445"/>
    </location>
</feature>
<dbReference type="PANTHER" id="PTHR43399:SF4">
    <property type="entry name" value="CELL WALL-ASSOCIATED PROTEASE"/>
    <property type="match status" value="1"/>
</dbReference>
<dbReference type="InterPro" id="IPR015500">
    <property type="entry name" value="Peptidase_S8_subtilisin-rel"/>
</dbReference>
<evidence type="ECO:0000256" key="3">
    <source>
        <dbReference type="ARBA" id="ARBA00022801"/>
    </source>
</evidence>
<dbReference type="Gene3D" id="2.60.120.380">
    <property type="match status" value="1"/>
</dbReference>
<name>A0ABD3PF37_9STRA</name>
<feature type="region of interest" description="Disordered" evidence="8">
    <location>
        <begin position="54"/>
        <end position="84"/>
    </location>
</feature>
<feature type="active site" description="Charge relay system" evidence="7">
    <location>
        <position position="633"/>
    </location>
</feature>
<keyword evidence="9" id="KW-0732">Signal</keyword>
<dbReference type="EC" id="3.4.21.62" evidence="6"/>
<dbReference type="InterPro" id="IPR036852">
    <property type="entry name" value="Peptidase_S8/S53_dom_sf"/>
</dbReference>
<dbReference type="Proteomes" id="UP001530400">
    <property type="component" value="Unassembled WGS sequence"/>
</dbReference>
<dbReference type="GO" id="GO:0006508">
    <property type="term" value="P:proteolysis"/>
    <property type="evidence" value="ECO:0007669"/>
    <property type="project" value="UniProtKB-KW"/>
</dbReference>
<dbReference type="InterPro" id="IPR051048">
    <property type="entry name" value="Peptidase_S8/S53_subtilisin"/>
</dbReference>
<dbReference type="Gene3D" id="3.40.50.200">
    <property type="entry name" value="Peptidase S8/S53 domain"/>
    <property type="match status" value="1"/>
</dbReference>
<dbReference type="InterPro" id="IPR008979">
    <property type="entry name" value="Galactose-bd-like_sf"/>
</dbReference>
<evidence type="ECO:0000256" key="4">
    <source>
        <dbReference type="ARBA" id="ARBA00022825"/>
    </source>
</evidence>
<dbReference type="CDD" id="cd04842">
    <property type="entry name" value="Peptidases_S8_Kp43_protease"/>
    <property type="match status" value="1"/>
</dbReference>
<keyword evidence="4 7" id="KW-0720">Serine protease</keyword>
<dbReference type="AlphaFoldDB" id="A0ABD3PF37"/>
<feature type="active site" description="Charge relay system" evidence="7">
    <location>
        <position position="394"/>
    </location>
</feature>
<evidence type="ECO:0000256" key="6">
    <source>
        <dbReference type="ARBA" id="ARBA00023619"/>
    </source>
</evidence>
<dbReference type="EMBL" id="JALLPJ020000638">
    <property type="protein sequence ID" value="KAL3786715.1"/>
    <property type="molecule type" value="Genomic_DNA"/>
</dbReference>
<dbReference type="InterPro" id="IPR023828">
    <property type="entry name" value="Peptidase_S8_Ser-AS"/>
</dbReference>
<dbReference type="InterPro" id="IPR034058">
    <property type="entry name" value="TagA/B/C/D_pept_dom"/>
</dbReference>